<dbReference type="Proteomes" id="UP001259832">
    <property type="component" value="Unassembled WGS sequence"/>
</dbReference>
<dbReference type="EMBL" id="JASMQC010000008">
    <property type="protein sequence ID" value="KAK1942994.1"/>
    <property type="molecule type" value="Genomic_DNA"/>
</dbReference>
<evidence type="ECO:0000313" key="2">
    <source>
        <dbReference type="Proteomes" id="UP001259832"/>
    </source>
</evidence>
<keyword evidence="2" id="KW-1185">Reference proteome</keyword>
<evidence type="ECO:0000313" key="1">
    <source>
        <dbReference type="EMBL" id="KAK1942994.1"/>
    </source>
</evidence>
<name>A0AAD9GR17_9STRA</name>
<gene>
    <name evidence="1" type="ORF">P3T76_005631</name>
</gene>
<dbReference type="AlphaFoldDB" id="A0AAD9GR17"/>
<proteinExistence type="predicted"/>
<protein>
    <submittedName>
        <fullName evidence="1">Uncharacterized protein</fullName>
    </submittedName>
</protein>
<reference evidence="1" key="1">
    <citation type="submission" date="2023-08" db="EMBL/GenBank/DDBJ databases">
        <title>Reference Genome Resource for the Citrus Pathogen Phytophthora citrophthora.</title>
        <authorList>
            <person name="Moller H."/>
            <person name="Coetzee B."/>
            <person name="Rose L.J."/>
            <person name="Van Niekerk J.M."/>
        </authorList>
    </citation>
    <scope>NUCLEOTIDE SEQUENCE</scope>
    <source>
        <strain evidence="1">STE-U-9442</strain>
    </source>
</reference>
<organism evidence="1 2">
    <name type="scientific">Phytophthora citrophthora</name>
    <dbReference type="NCBI Taxonomy" id="4793"/>
    <lineage>
        <taxon>Eukaryota</taxon>
        <taxon>Sar</taxon>
        <taxon>Stramenopiles</taxon>
        <taxon>Oomycota</taxon>
        <taxon>Peronosporomycetes</taxon>
        <taxon>Peronosporales</taxon>
        <taxon>Peronosporaceae</taxon>
        <taxon>Phytophthora</taxon>
    </lineage>
</organism>
<sequence length="100" mass="11119">MEWVMSVHLLHPALLCPKCTTPMHLDVAYEQLALLPFCLSNGTERSNRQLLLQEKSSPEEVGEAAVSLVCAYTSDDSSNDGWRAPTGSNAMVHVLQRHRQ</sequence>
<accession>A0AAD9GR17</accession>
<comment type="caution">
    <text evidence="1">The sequence shown here is derived from an EMBL/GenBank/DDBJ whole genome shotgun (WGS) entry which is preliminary data.</text>
</comment>